<evidence type="ECO:0000313" key="2">
    <source>
        <dbReference type="Proteomes" id="UP000190744"/>
    </source>
</evidence>
<sequence>MMAYNFGIASPQVFSAVMPFFEANMTSIILSYRLPHRIHAAQAYPLRSPNGSSIIVYGYETGLKIVWRGGREFSALKETAPSTHAKSAKNDGDDAVMIIDSDEDDAAAAPTSQEEPTYDFVTEESEVDPAFPFEPILRQIDIPLGSRVLDVAVPRLLPEEARSPLDPFPTVAQDTIFVAAVCSDLSTRVVTLPLVPPHPDQKDSKSWKVQKVTLNGGVTHQDIPRGVSLTFSCQESEDEQDRRKSRSRVEGSGKWDLLVATHSAEGSGALLIHRVPLSEELSGKSVLYRLVEEDLVSQRRALPSPAQTIAFNPSSYPSVRHSSLLVAFHSGCVKVYSCFSIQKATSKSGRRGSNTQDEYETLDTEGRWLISLYPGFEQGPTGLTRRKTIIDADWVLGGRAIMVLLADGEWGVWDIEGAGPGTTKGPLHRQSNVQGVTGGSLTTYAVSGRIVAPLTSTQSDAEQRSRFAPMTPSTRRVREDTLLKGSTTAASPSLRGQISVWQTNVSHELPDESILLRHGQHSAVIPSLLSLWRNAVKTTGTFDASNRCRVTPFQVVNLMGENFQAIGHLPAPTRRSRAAEPQKFDILVAAEHQIVILAPRLTESEDIAATTQVTKQEVDAEADQMMLRRGELDVEGMGRLLNGMASGAGTLRVGASPVKRARIFT</sequence>
<dbReference type="InterPro" id="IPR015943">
    <property type="entry name" value="WD40/YVTN_repeat-like_dom_sf"/>
</dbReference>
<dbReference type="Gene3D" id="2.130.10.10">
    <property type="entry name" value="YVTN repeat-like/Quinoprotein amine dehydrogenase"/>
    <property type="match status" value="1"/>
</dbReference>
<dbReference type="EMBL" id="LJBN01000046">
    <property type="protein sequence ID" value="OOQ90752.1"/>
    <property type="molecule type" value="Genomic_DNA"/>
</dbReference>
<dbReference type="Proteomes" id="UP000190744">
    <property type="component" value="Unassembled WGS sequence"/>
</dbReference>
<accession>A0A1S9RZ16</accession>
<evidence type="ECO:0008006" key="3">
    <source>
        <dbReference type="Google" id="ProtNLM"/>
    </source>
</evidence>
<evidence type="ECO:0000313" key="1">
    <source>
        <dbReference type="EMBL" id="OOQ90752.1"/>
    </source>
</evidence>
<comment type="caution">
    <text evidence="1">The sequence shown here is derived from an EMBL/GenBank/DDBJ whole genome shotgun (WGS) entry which is preliminary data.</text>
</comment>
<dbReference type="AlphaFoldDB" id="A0A1S9RZ16"/>
<gene>
    <name evidence="1" type="ORF">PEBR_03536</name>
</gene>
<organism evidence="1 2">
    <name type="scientific">Penicillium brasilianum</name>
    <dbReference type="NCBI Taxonomy" id="104259"/>
    <lineage>
        <taxon>Eukaryota</taxon>
        <taxon>Fungi</taxon>
        <taxon>Dikarya</taxon>
        <taxon>Ascomycota</taxon>
        <taxon>Pezizomycotina</taxon>
        <taxon>Eurotiomycetes</taxon>
        <taxon>Eurotiomycetidae</taxon>
        <taxon>Eurotiales</taxon>
        <taxon>Aspergillaceae</taxon>
        <taxon>Penicillium</taxon>
    </lineage>
</organism>
<protein>
    <recommendedName>
        <fullName evidence="3">Nucleoporin NUP37</fullName>
    </recommendedName>
</protein>
<proteinExistence type="predicted"/>
<reference evidence="2" key="1">
    <citation type="submission" date="2015-09" db="EMBL/GenBank/DDBJ databases">
        <authorList>
            <person name="Fill T.P."/>
            <person name="Baretta J.F."/>
            <person name="de Almeida L.G."/>
            <person name="Rocha M."/>
            <person name="de Souza D.H."/>
            <person name="Malavazi I."/>
            <person name="Cerdeira L.T."/>
            <person name="Hong H."/>
            <person name="Samborskyy M."/>
            <person name="de Vasconcelos A.T."/>
            <person name="Leadlay P."/>
            <person name="Rodrigues-Filho E."/>
        </authorList>
    </citation>
    <scope>NUCLEOTIDE SEQUENCE [LARGE SCALE GENOMIC DNA]</scope>
    <source>
        <strain evidence="2">LaBioMMi 136</strain>
    </source>
</reference>
<name>A0A1S9RZ16_PENBI</name>